<protein>
    <recommendedName>
        <fullName evidence="1">protein acetyllysine N-acetyltransferase</fullName>
        <ecNumber evidence="1">2.3.1.286</ecNumber>
    </recommendedName>
</protein>
<dbReference type="Pfam" id="PF02146">
    <property type="entry name" value="SIR2"/>
    <property type="match status" value="1"/>
</dbReference>
<comment type="similarity">
    <text evidence="6">Belongs to the sirtuin family. Class IV subfamily.</text>
</comment>
<evidence type="ECO:0000256" key="1">
    <source>
        <dbReference type="ARBA" id="ARBA00012928"/>
    </source>
</evidence>
<keyword evidence="5" id="KW-0520">NAD</keyword>
<dbReference type="GO" id="GO:0046872">
    <property type="term" value="F:metal ion binding"/>
    <property type="evidence" value="ECO:0007669"/>
    <property type="project" value="UniProtKB-KW"/>
</dbReference>
<dbReference type="InterPro" id="IPR026590">
    <property type="entry name" value="Ssirtuin_cat_dom"/>
</dbReference>
<dbReference type="PANTHER" id="PTHR11085">
    <property type="entry name" value="NAD-DEPENDENT PROTEIN DEACYLASE SIRTUIN-5, MITOCHONDRIAL-RELATED"/>
    <property type="match status" value="1"/>
</dbReference>
<dbReference type="OMA" id="YMMNLRI"/>
<keyword evidence="4 7" id="KW-0862">Zinc</keyword>
<dbReference type="InParanoid" id="E1Z747"/>
<dbReference type="GeneID" id="17357460"/>
<dbReference type="Gene3D" id="2.20.28.200">
    <property type="match status" value="1"/>
</dbReference>
<dbReference type="SUPFAM" id="SSF52467">
    <property type="entry name" value="DHS-like NAD/FAD-binding domain"/>
    <property type="match status" value="1"/>
</dbReference>
<evidence type="ECO:0000256" key="4">
    <source>
        <dbReference type="ARBA" id="ARBA00022833"/>
    </source>
</evidence>
<feature type="binding site" evidence="7">
    <location>
        <position position="146"/>
    </location>
    <ligand>
        <name>Zn(2+)</name>
        <dbReference type="ChEBI" id="CHEBI:29105"/>
    </ligand>
</feature>
<evidence type="ECO:0000256" key="2">
    <source>
        <dbReference type="ARBA" id="ARBA00022679"/>
    </source>
</evidence>
<dbReference type="EC" id="2.3.1.286" evidence="1"/>
<dbReference type="Proteomes" id="UP000008141">
    <property type="component" value="Unassembled WGS sequence"/>
</dbReference>
<dbReference type="OrthoDB" id="424302at2759"/>
<keyword evidence="2" id="KW-0808">Transferase</keyword>
<evidence type="ECO:0000256" key="6">
    <source>
        <dbReference type="ARBA" id="ARBA00038170"/>
    </source>
</evidence>
<feature type="compositionally biased region" description="Polar residues" evidence="8">
    <location>
        <begin position="418"/>
        <end position="429"/>
    </location>
</feature>
<accession>E1Z747</accession>
<dbReference type="FunFam" id="3.40.50.1220:FF:000038">
    <property type="entry name" value="NAD-dependent protein deacetylase sirtuin-6 isoform X2"/>
    <property type="match status" value="1"/>
</dbReference>
<dbReference type="GO" id="GO:0070403">
    <property type="term" value="F:NAD+ binding"/>
    <property type="evidence" value="ECO:0007669"/>
    <property type="project" value="InterPro"/>
</dbReference>
<dbReference type="PANTHER" id="PTHR11085:SF12">
    <property type="entry name" value="NAD-DEPENDENT PROTEIN DEACYLASE SIRTUIN-6"/>
    <property type="match status" value="1"/>
</dbReference>
<evidence type="ECO:0000256" key="3">
    <source>
        <dbReference type="ARBA" id="ARBA00022723"/>
    </source>
</evidence>
<dbReference type="AlphaFoldDB" id="E1Z747"/>
<feature type="binding site" evidence="7">
    <location>
        <position position="173"/>
    </location>
    <ligand>
        <name>Zn(2+)</name>
        <dbReference type="ChEBI" id="CHEBI:29105"/>
    </ligand>
</feature>
<dbReference type="EMBL" id="GL433838">
    <property type="protein sequence ID" value="EFN58362.1"/>
    <property type="molecule type" value="Genomic_DNA"/>
</dbReference>
<dbReference type="GO" id="GO:0003714">
    <property type="term" value="F:transcription corepressor activity"/>
    <property type="evidence" value="ECO:0007669"/>
    <property type="project" value="TreeGrafter"/>
</dbReference>
<dbReference type="KEGG" id="cvr:CHLNCDRAFT_20462"/>
<evidence type="ECO:0000256" key="7">
    <source>
        <dbReference type="PROSITE-ProRule" id="PRU00236"/>
    </source>
</evidence>
<dbReference type="InterPro" id="IPR029035">
    <property type="entry name" value="DHS-like_NAD/FAD-binding_dom"/>
</dbReference>
<evidence type="ECO:0000313" key="11">
    <source>
        <dbReference type="Proteomes" id="UP000008141"/>
    </source>
</evidence>
<organism evidence="11">
    <name type="scientific">Chlorella variabilis</name>
    <name type="common">Green alga</name>
    <dbReference type="NCBI Taxonomy" id="554065"/>
    <lineage>
        <taxon>Eukaryota</taxon>
        <taxon>Viridiplantae</taxon>
        <taxon>Chlorophyta</taxon>
        <taxon>core chlorophytes</taxon>
        <taxon>Trebouxiophyceae</taxon>
        <taxon>Chlorellales</taxon>
        <taxon>Chlorellaceae</taxon>
        <taxon>Chlorella clade</taxon>
        <taxon>Chlorella</taxon>
    </lineage>
</organism>
<evidence type="ECO:0000256" key="5">
    <source>
        <dbReference type="ARBA" id="ARBA00023027"/>
    </source>
</evidence>
<dbReference type="PROSITE" id="PS50305">
    <property type="entry name" value="SIRTUIN"/>
    <property type="match status" value="1"/>
</dbReference>
<dbReference type="GO" id="GO:0017136">
    <property type="term" value="F:histone deacetylase activity, NAD-dependent"/>
    <property type="evidence" value="ECO:0007669"/>
    <property type="project" value="TreeGrafter"/>
</dbReference>
<evidence type="ECO:0000256" key="8">
    <source>
        <dbReference type="SAM" id="MobiDB-lite"/>
    </source>
</evidence>
<keyword evidence="3 7" id="KW-0479">Metal-binding</keyword>
<reference evidence="10 11" key="1">
    <citation type="journal article" date="2010" name="Plant Cell">
        <title>The Chlorella variabilis NC64A genome reveals adaptation to photosymbiosis, coevolution with viruses, and cryptic sex.</title>
        <authorList>
            <person name="Blanc G."/>
            <person name="Duncan G."/>
            <person name="Agarkova I."/>
            <person name="Borodovsky M."/>
            <person name="Gurnon J."/>
            <person name="Kuo A."/>
            <person name="Lindquist E."/>
            <person name="Lucas S."/>
            <person name="Pangilinan J."/>
            <person name="Polle J."/>
            <person name="Salamov A."/>
            <person name="Terry A."/>
            <person name="Yamada T."/>
            <person name="Dunigan D.D."/>
            <person name="Grigoriev I.V."/>
            <person name="Claverie J.M."/>
            <person name="Van Etten J.L."/>
        </authorList>
    </citation>
    <scope>NUCLEOTIDE SEQUENCE [LARGE SCALE GENOMIC DNA]</scope>
    <source>
        <strain evidence="10 11">NC64A</strain>
    </source>
</reference>
<dbReference type="RefSeq" id="XP_005850464.1">
    <property type="nucleotide sequence ID" value="XM_005850402.1"/>
</dbReference>
<dbReference type="STRING" id="554065.E1Z747"/>
<gene>
    <name evidence="10" type="ORF">CHLNCDRAFT_20462</name>
</gene>
<dbReference type="GO" id="GO:0000122">
    <property type="term" value="P:negative regulation of transcription by RNA polymerase II"/>
    <property type="evidence" value="ECO:0007669"/>
    <property type="project" value="TreeGrafter"/>
</dbReference>
<feature type="region of interest" description="Disordered" evidence="8">
    <location>
        <begin position="398"/>
        <end position="429"/>
    </location>
</feature>
<dbReference type="FunCoup" id="E1Z747">
    <property type="interactions" value="1281"/>
</dbReference>
<feature type="binding site" evidence="7">
    <location>
        <position position="143"/>
    </location>
    <ligand>
        <name>Zn(2+)</name>
        <dbReference type="ChEBI" id="CHEBI:29105"/>
    </ligand>
</feature>
<evidence type="ECO:0000259" key="9">
    <source>
        <dbReference type="PROSITE" id="PS50305"/>
    </source>
</evidence>
<sequence length="429" mass="46841">MSLGYASKLSYREDLGGQLGAPELFDSPEEVEAKAERMAELVRGARRIIAFTGAGISTACGIPDFRGPEGIWTLQRAGQPLPRPKVSFTHAKPSLTHQVLAALMLTGKLDYLVSQNVDGLHLRSGIPRACLAELHGNCFAERCHACGTEYVRDFEVETVGFKRTGRKCSQPGCSASLRDQILDWEDALPEDELELSEDHAKEADLAICLGTSLQITPACNLPLKATRTYKGGEKQEPGQLVIVNLQRTQAVKSGGLVCHARCDEVMRLLARKLQLAVPPYVRRDAVVGRGGSVSMPFSLFVQSSHGPKCPMPMVQAVDISFEDPDLRPASLKAPPFSVRRTARREGPLRARITLHLHDAADEDKRTVDLTYTADLLAGLPARASRREERHEFVSQVARYDDGGEQEAEAAAGAAAKASSPQQQMKKQRL</sequence>
<feature type="domain" description="Deacetylase sirtuin-type" evidence="9">
    <location>
        <begin position="28"/>
        <end position="276"/>
    </location>
</feature>
<keyword evidence="11" id="KW-1185">Reference proteome</keyword>
<dbReference type="GO" id="GO:0005634">
    <property type="term" value="C:nucleus"/>
    <property type="evidence" value="ECO:0007669"/>
    <property type="project" value="TreeGrafter"/>
</dbReference>
<evidence type="ECO:0000313" key="10">
    <source>
        <dbReference type="EMBL" id="EFN58362.1"/>
    </source>
</evidence>
<name>E1Z747_CHLVA</name>
<dbReference type="eggNOG" id="KOG1905">
    <property type="taxonomic scope" value="Eukaryota"/>
</dbReference>
<feature type="binding site" evidence="7">
    <location>
        <position position="168"/>
    </location>
    <ligand>
        <name>Zn(2+)</name>
        <dbReference type="ChEBI" id="CHEBI:29105"/>
    </ligand>
</feature>
<dbReference type="InterPro" id="IPR050134">
    <property type="entry name" value="NAD-dep_sirtuin_deacylases"/>
</dbReference>
<dbReference type="Gene3D" id="3.40.50.1220">
    <property type="entry name" value="TPP-binding domain"/>
    <property type="match status" value="1"/>
</dbReference>
<dbReference type="InterPro" id="IPR003000">
    <property type="entry name" value="Sirtuin"/>
</dbReference>
<feature type="compositionally biased region" description="Low complexity" evidence="8">
    <location>
        <begin position="408"/>
        <end position="417"/>
    </location>
</feature>
<proteinExistence type="inferred from homology"/>
<feature type="active site" description="Proton acceptor" evidence="7">
    <location>
        <position position="135"/>
    </location>
</feature>